<protein>
    <submittedName>
        <fullName evidence="1">Uncharacterized protein</fullName>
    </submittedName>
</protein>
<gene>
    <name evidence="1" type="ORF">APR03_002931</name>
</gene>
<comment type="caution">
    <text evidence="1">The sequence shown here is derived from an EMBL/GenBank/DDBJ whole genome shotgun (WGS) entry which is preliminary data.</text>
</comment>
<accession>A0A9X2JVF9</accession>
<dbReference type="RefSeq" id="WP_253836801.1">
    <property type="nucleotide sequence ID" value="NZ_JAMTCS010000008.1"/>
</dbReference>
<dbReference type="AlphaFoldDB" id="A0A9X2JVF9"/>
<organism evidence="1 2">
    <name type="scientific">Promicromonospora thailandica</name>
    <dbReference type="NCBI Taxonomy" id="765201"/>
    <lineage>
        <taxon>Bacteria</taxon>
        <taxon>Bacillati</taxon>
        <taxon>Actinomycetota</taxon>
        <taxon>Actinomycetes</taxon>
        <taxon>Micrococcales</taxon>
        <taxon>Promicromonosporaceae</taxon>
        <taxon>Promicromonospora</taxon>
    </lineage>
</organism>
<proteinExistence type="predicted"/>
<evidence type="ECO:0000313" key="1">
    <source>
        <dbReference type="EMBL" id="MCP2265575.1"/>
    </source>
</evidence>
<sequence length="101" mass="10997">MAYCGPKGIPLSQFLSWPEADQDAALTWQAHEAQRCPGCGTHPDEGTKHFHVDVCPTCVQLDHTRESEDAKVRGAHIAAAHGSKGTCERCIGEMKANRKRG</sequence>
<reference evidence="1" key="1">
    <citation type="submission" date="2022-06" db="EMBL/GenBank/DDBJ databases">
        <title>Genomic Encyclopedia of Archaeal and Bacterial Type Strains, Phase II (KMG-II): from individual species to whole genera.</title>
        <authorList>
            <person name="Goeker M."/>
        </authorList>
    </citation>
    <scope>NUCLEOTIDE SEQUENCE</scope>
    <source>
        <strain evidence="1">DSM 26652</strain>
    </source>
</reference>
<keyword evidence="2" id="KW-1185">Reference proteome</keyword>
<evidence type="ECO:0000313" key="2">
    <source>
        <dbReference type="Proteomes" id="UP001139493"/>
    </source>
</evidence>
<name>A0A9X2JVF9_9MICO</name>
<dbReference type="EMBL" id="JAMTCS010000008">
    <property type="protein sequence ID" value="MCP2265575.1"/>
    <property type="molecule type" value="Genomic_DNA"/>
</dbReference>
<dbReference type="Proteomes" id="UP001139493">
    <property type="component" value="Unassembled WGS sequence"/>
</dbReference>